<dbReference type="RefSeq" id="WP_008864713.1">
    <property type="nucleotide sequence ID" value="NZ_GL883745.1"/>
</dbReference>
<evidence type="ECO:0000313" key="3">
    <source>
        <dbReference type="Proteomes" id="UP000005156"/>
    </source>
</evidence>
<dbReference type="InterPro" id="IPR036928">
    <property type="entry name" value="AS_sf"/>
</dbReference>
<dbReference type="Gene3D" id="3.90.1300.10">
    <property type="entry name" value="Amidase signature (AS) domain"/>
    <property type="match status" value="1"/>
</dbReference>
<accession>F3QMG0</accession>
<dbReference type="SUPFAM" id="SSF75304">
    <property type="entry name" value="Amidase signature (AS) enzymes"/>
    <property type="match status" value="1"/>
</dbReference>
<keyword evidence="3" id="KW-1185">Reference proteome</keyword>
<dbReference type="InterPro" id="IPR023631">
    <property type="entry name" value="Amidase_dom"/>
</dbReference>
<protein>
    <submittedName>
        <fullName evidence="2">Amidase</fullName>
    </submittedName>
</protein>
<organism evidence="2 3">
    <name type="scientific">Parasutterella excrementihominis YIT 11859</name>
    <dbReference type="NCBI Taxonomy" id="762966"/>
    <lineage>
        <taxon>Bacteria</taxon>
        <taxon>Pseudomonadati</taxon>
        <taxon>Pseudomonadota</taxon>
        <taxon>Betaproteobacteria</taxon>
        <taxon>Burkholderiales</taxon>
        <taxon>Sutterellaceae</taxon>
        <taxon>Parasutterella</taxon>
    </lineage>
</organism>
<reference evidence="2 3" key="1">
    <citation type="submission" date="2011-02" db="EMBL/GenBank/DDBJ databases">
        <authorList>
            <person name="Weinstock G."/>
            <person name="Sodergren E."/>
            <person name="Clifton S."/>
            <person name="Fulton L."/>
            <person name="Fulton B."/>
            <person name="Courtney L."/>
            <person name="Fronick C."/>
            <person name="Harrison M."/>
            <person name="Strong C."/>
            <person name="Farmer C."/>
            <person name="Delahaunty K."/>
            <person name="Markovic C."/>
            <person name="Hall O."/>
            <person name="Minx P."/>
            <person name="Tomlinson C."/>
            <person name="Mitreva M."/>
            <person name="Hou S."/>
            <person name="Chen J."/>
            <person name="Wollam A."/>
            <person name="Pepin K.H."/>
            <person name="Johnson M."/>
            <person name="Bhonagiri V."/>
            <person name="Zhang X."/>
            <person name="Suruliraj S."/>
            <person name="Warren W."/>
            <person name="Chinwalla A."/>
            <person name="Mardis E.R."/>
            <person name="Wilson R.K."/>
        </authorList>
    </citation>
    <scope>NUCLEOTIDE SEQUENCE [LARGE SCALE GENOMIC DNA]</scope>
    <source>
        <strain evidence="2 3">YIT 11859</strain>
    </source>
</reference>
<sequence>MALKDSFFFERSFTAQEMAERIQEFNPVLKAVRDWRAPNKERELHVLVKNNIGLEGFYTSAGSKFFENLKLDDAFCVRLLKKHQVDVFGTTHMTELAGFVTTTNPNRGYSFLGGFPKNPISDTPPGGSSTGSAIAVKAGFCDAALGTETRGSVMKPGLACEVLAFKPSRGSISRQGIIPLSSLLDSPGIFARNMQVLRKIYSFVSSPDPEDKLSVKFHSTKQKYRQTEEVNSCRIGIIVTHKTLSSDILKVQNLLEKRGLQTVIIPVTETDFCYKKISSLDFLKSMNAFIKTNRSQLQVEDVYELIQNYRQDREASPFGMDRLEDALKFKELNDKELEDFAASSIRRAEDQIESLCREFDCGFLLSSDFEDWWSISGGPSIVVPLVDKSCKQAVMPVMAGTRFGADEKLLELAEYLAEDK</sequence>
<dbReference type="OrthoDB" id="8641877at2"/>
<dbReference type="eggNOG" id="COG0154">
    <property type="taxonomic scope" value="Bacteria"/>
</dbReference>
<dbReference type="Proteomes" id="UP000005156">
    <property type="component" value="Unassembled WGS sequence"/>
</dbReference>
<dbReference type="PANTHER" id="PTHR42678">
    <property type="entry name" value="AMIDASE"/>
    <property type="match status" value="1"/>
</dbReference>
<gene>
    <name evidence="2" type="ORF">HMPREF9439_02135</name>
</gene>
<feature type="domain" description="Amidase" evidence="1">
    <location>
        <begin position="46"/>
        <end position="360"/>
    </location>
</feature>
<comment type="caution">
    <text evidence="2">The sequence shown here is derived from an EMBL/GenBank/DDBJ whole genome shotgun (WGS) entry which is preliminary data.</text>
</comment>
<dbReference type="GeneID" id="43349457"/>
<dbReference type="PANTHER" id="PTHR42678:SF2">
    <property type="entry name" value="AMIDASE FAMILY PROTEIN (AFU_ORTHOLOGUE AFUA_6G14410)"/>
    <property type="match status" value="1"/>
</dbReference>
<dbReference type="Pfam" id="PF01425">
    <property type="entry name" value="Amidase"/>
    <property type="match status" value="1"/>
</dbReference>
<proteinExistence type="predicted"/>
<evidence type="ECO:0000313" key="2">
    <source>
        <dbReference type="EMBL" id="EGG52098.1"/>
    </source>
</evidence>
<dbReference type="AlphaFoldDB" id="F3QMG0"/>
<name>F3QMG0_9BURK</name>
<dbReference type="EMBL" id="AFBP01000075">
    <property type="protein sequence ID" value="EGG52098.1"/>
    <property type="molecule type" value="Genomic_DNA"/>
</dbReference>
<evidence type="ECO:0000259" key="1">
    <source>
        <dbReference type="Pfam" id="PF01425"/>
    </source>
</evidence>
<dbReference type="HOGENOM" id="CLU_653538_0_0_4"/>